<keyword evidence="4" id="KW-1185">Reference proteome</keyword>
<gene>
    <name evidence="3" type="ORF">OJ254_05015</name>
</gene>
<dbReference type="RefSeq" id="WP_265365390.1">
    <property type="nucleotide sequence ID" value="NZ_CP110636.1"/>
</dbReference>
<evidence type="ECO:0000256" key="2">
    <source>
        <dbReference type="SAM" id="Phobius"/>
    </source>
</evidence>
<protein>
    <submittedName>
        <fullName evidence="3">Uncharacterized protein</fullName>
    </submittedName>
</protein>
<dbReference type="Proteomes" id="UP001164959">
    <property type="component" value="Chromosome"/>
</dbReference>
<feature type="region of interest" description="Disordered" evidence="1">
    <location>
        <begin position="1"/>
        <end position="22"/>
    </location>
</feature>
<evidence type="ECO:0000256" key="1">
    <source>
        <dbReference type="SAM" id="MobiDB-lite"/>
    </source>
</evidence>
<feature type="transmembrane region" description="Helical" evidence="2">
    <location>
        <begin position="27"/>
        <end position="50"/>
    </location>
</feature>
<keyword evidence="2" id="KW-1133">Transmembrane helix</keyword>
<name>A0ABY6PK44_9ACTN</name>
<accession>A0ABY6PK44</accession>
<organism evidence="3 4">
    <name type="scientific">Streptomyces endophytica</name>
    <dbReference type="NCBI Taxonomy" id="2991496"/>
    <lineage>
        <taxon>Bacteria</taxon>
        <taxon>Bacillati</taxon>
        <taxon>Actinomycetota</taxon>
        <taxon>Actinomycetes</taxon>
        <taxon>Kitasatosporales</taxon>
        <taxon>Streptomycetaceae</taxon>
        <taxon>Streptomyces</taxon>
    </lineage>
</organism>
<keyword evidence="2" id="KW-0812">Transmembrane</keyword>
<sequence length="63" mass="6458">MPKGKYSDTAADKGSDPNPPMGAKDKALLIGGIALGVLVVAGIIIGVVVATRRRNNRGNQAWG</sequence>
<proteinExistence type="predicted"/>
<evidence type="ECO:0000313" key="3">
    <source>
        <dbReference type="EMBL" id="UZJ34269.1"/>
    </source>
</evidence>
<evidence type="ECO:0000313" key="4">
    <source>
        <dbReference type="Proteomes" id="UP001164959"/>
    </source>
</evidence>
<reference evidence="3" key="1">
    <citation type="submission" date="2022-11" db="EMBL/GenBank/DDBJ databases">
        <title>Identification and genomic analyses of a novel endophytic actinobacterium Streptomyces endophytica sp. nov. with potential for biocontrol of Yam anthracnose.</title>
        <authorList>
            <person name="Huang X."/>
        </authorList>
    </citation>
    <scope>NUCLEOTIDE SEQUENCE</scope>
    <source>
        <strain evidence="3">HNM0140</strain>
    </source>
</reference>
<dbReference type="EMBL" id="CP110636">
    <property type="protein sequence ID" value="UZJ34269.1"/>
    <property type="molecule type" value="Genomic_DNA"/>
</dbReference>
<keyword evidence="2" id="KW-0472">Membrane</keyword>